<name>A0A0A0II14_CLOBO</name>
<accession>A0A0A0II14</accession>
<sequence length="75" mass="8297">MSNNIEDINLESASSTELNMVVASNCSGFDSLVKNNMISGDQSEVSCDNCKNFQNKKCVVNLYDEVLSNLEENKQ</sequence>
<protein>
    <submittedName>
        <fullName evidence="1">Uncharacterized protein</fullName>
    </submittedName>
</protein>
<dbReference type="Proteomes" id="UP000030014">
    <property type="component" value="Unassembled WGS sequence"/>
</dbReference>
<gene>
    <name evidence="1" type="ORF">Z955_03170</name>
</gene>
<dbReference type="EMBL" id="JDRY01000018">
    <property type="protein sequence ID" value="KGN00623.1"/>
    <property type="molecule type" value="Genomic_DNA"/>
</dbReference>
<dbReference type="RefSeq" id="WP_039258740.1">
    <property type="nucleotide sequence ID" value="NZ_JDRY01000018.1"/>
</dbReference>
<dbReference type="AlphaFoldDB" id="A0A0A0II14"/>
<reference evidence="1 2" key="1">
    <citation type="submission" date="2014-01" db="EMBL/GenBank/DDBJ databases">
        <title>Plasmidome dynamics in the species complex Clostridium novyi sensu lato converts strains of independent lineages into distinctly different pathogens.</title>
        <authorList>
            <person name="Skarin H."/>
            <person name="Segerman B."/>
        </authorList>
    </citation>
    <scope>NUCLEOTIDE SEQUENCE [LARGE SCALE GENOMIC DNA]</scope>
    <source>
        <strain evidence="1 2">DC5</strain>
    </source>
</reference>
<organism evidence="1 2">
    <name type="scientific">Clostridium botulinum C/D str. DC5</name>
    <dbReference type="NCBI Taxonomy" id="1443128"/>
    <lineage>
        <taxon>Bacteria</taxon>
        <taxon>Bacillati</taxon>
        <taxon>Bacillota</taxon>
        <taxon>Clostridia</taxon>
        <taxon>Eubacteriales</taxon>
        <taxon>Clostridiaceae</taxon>
        <taxon>Clostridium</taxon>
    </lineage>
</organism>
<evidence type="ECO:0000313" key="2">
    <source>
        <dbReference type="Proteomes" id="UP000030014"/>
    </source>
</evidence>
<evidence type="ECO:0000313" key="1">
    <source>
        <dbReference type="EMBL" id="KGN00623.1"/>
    </source>
</evidence>
<proteinExistence type="predicted"/>
<comment type="caution">
    <text evidence="1">The sequence shown here is derived from an EMBL/GenBank/DDBJ whole genome shotgun (WGS) entry which is preliminary data.</text>
</comment>